<dbReference type="SUPFAM" id="SSF52540">
    <property type="entry name" value="P-loop containing nucleoside triphosphate hydrolases"/>
    <property type="match status" value="1"/>
</dbReference>
<gene>
    <name evidence="2" type="ORF">EQG79_28650</name>
</gene>
<dbReference type="CDD" id="cd02042">
    <property type="entry name" value="ParAB_family"/>
    <property type="match status" value="1"/>
</dbReference>
<dbReference type="RefSeq" id="WP_129606351.1">
    <property type="nucleotide sequence ID" value="NZ_SBLB01000013.1"/>
</dbReference>
<reference evidence="2 3" key="1">
    <citation type="submission" date="2019-01" db="EMBL/GenBank/DDBJ databases">
        <title>Spirosoma flava sp. nov., a propanil-degrading bacterium isolated from herbicide-contaminated soil.</title>
        <authorList>
            <person name="Zhang L."/>
            <person name="Jiang J.-D."/>
        </authorList>
    </citation>
    <scope>NUCLEOTIDE SEQUENCE [LARGE SCALE GENOMIC DNA]</scope>
    <source>
        <strain evidence="2 3">TY50</strain>
    </source>
</reference>
<sequence length="219" mass="24840">MEDIRIISVCSQKGGSGKSAITAWLANSLSREGKRVLVLDADGQRTIAKLRGREVDRLGEPENACEVMATDDVATVLDERYEDFDVIFLDLPRMTGPDEAVMALTFCDSILVPIRLGDSDVLSAFEFIKAAKKMGDIRRERGFDFNIFGVQNFRQPNLRENNDIHRYAEMLDITIFDNALPNRADFMRVGTIDCPSDFSSIAEVYKAFYQEFKQRYQIT</sequence>
<dbReference type="Gene3D" id="3.40.50.300">
    <property type="entry name" value="P-loop containing nucleotide triphosphate hydrolases"/>
    <property type="match status" value="1"/>
</dbReference>
<accession>A0A4Q2UC49</accession>
<proteinExistence type="predicted"/>
<organism evidence="2 3">
    <name type="scientific">Spirosoma sordidisoli</name>
    <dbReference type="NCBI Taxonomy" id="2502893"/>
    <lineage>
        <taxon>Bacteria</taxon>
        <taxon>Pseudomonadati</taxon>
        <taxon>Bacteroidota</taxon>
        <taxon>Cytophagia</taxon>
        <taxon>Cytophagales</taxon>
        <taxon>Cytophagaceae</taxon>
        <taxon>Spirosoma</taxon>
    </lineage>
</organism>
<dbReference type="EMBL" id="SBLB01000013">
    <property type="protein sequence ID" value="RYC66567.1"/>
    <property type="molecule type" value="Genomic_DNA"/>
</dbReference>
<keyword evidence="3" id="KW-1185">Reference proteome</keyword>
<dbReference type="Proteomes" id="UP000290407">
    <property type="component" value="Unassembled WGS sequence"/>
</dbReference>
<dbReference type="Pfam" id="PF01656">
    <property type="entry name" value="CbiA"/>
    <property type="match status" value="1"/>
</dbReference>
<dbReference type="PANTHER" id="PTHR13696">
    <property type="entry name" value="P-LOOP CONTAINING NUCLEOSIDE TRIPHOSPHATE HYDROLASE"/>
    <property type="match status" value="1"/>
</dbReference>
<dbReference type="PANTHER" id="PTHR13696:SF52">
    <property type="entry name" value="PARA FAMILY PROTEIN CT_582"/>
    <property type="match status" value="1"/>
</dbReference>
<evidence type="ECO:0000313" key="3">
    <source>
        <dbReference type="Proteomes" id="UP000290407"/>
    </source>
</evidence>
<evidence type="ECO:0000313" key="2">
    <source>
        <dbReference type="EMBL" id="RYC66567.1"/>
    </source>
</evidence>
<dbReference type="InterPro" id="IPR002586">
    <property type="entry name" value="CobQ/CobB/MinD/ParA_Nub-bd_dom"/>
</dbReference>
<name>A0A4Q2UC49_9BACT</name>
<protein>
    <submittedName>
        <fullName evidence="2">ParA family protein</fullName>
    </submittedName>
</protein>
<comment type="caution">
    <text evidence="2">The sequence shown here is derived from an EMBL/GenBank/DDBJ whole genome shotgun (WGS) entry which is preliminary data.</text>
</comment>
<feature type="domain" description="CobQ/CobB/MinD/ParA nucleotide binding" evidence="1">
    <location>
        <begin position="7"/>
        <end position="183"/>
    </location>
</feature>
<evidence type="ECO:0000259" key="1">
    <source>
        <dbReference type="Pfam" id="PF01656"/>
    </source>
</evidence>
<dbReference type="InterPro" id="IPR050678">
    <property type="entry name" value="DNA_Partitioning_ATPase"/>
</dbReference>
<dbReference type="InterPro" id="IPR027417">
    <property type="entry name" value="P-loop_NTPase"/>
</dbReference>
<dbReference type="AlphaFoldDB" id="A0A4Q2UC49"/>